<keyword evidence="3" id="KW-1185">Reference proteome</keyword>
<feature type="compositionally biased region" description="Basic and acidic residues" evidence="1">
    <location>
        <begin position="201"/>
        <end position="214"/>
    </location>
</feature>
<organism evidence="2 3">
    <name type="scientific">Saguinus oedipus</name>
    <name type="common">Cotton-top tamarin</name>
    <name type="synonym">Oedipomidas oedipus</name>
    <dbReference type="NCBI Taxonomy" id="9490"/>
    <lineage>
        <taxon>Eukaryota</taxon>
        <taxon>Metazoa</taxon>
        <taxon>Chordata</taxon>
        <taxon>Craniata</taxon>
        <taxon>Vertebrata</taxon>
        <taxon>Euteleostomi</taxon>
        <taxon>Mammalia</taxon>
        <taxon>Eutheria</taxon>
        <taxon>Euarchontoglires</taxon>
        <taxon>Primates</taxon>
        <taxon>Haplorrhini</taxon>
        <taxon>Platyrrhini</taxon>
        <taxon>Cebidae</taxon>
        <taxon>Callitrichinae</taxon>
        <taxon>Saguinus</taxon>
    </lineage>
</organism>
<feature type="region of interest" description="Disordered" evidence="1">
    <location>
        <begin position="179"/>
        <end position="214"/>
    </location>
</feature>
<feature type="region of interest" description="Disordered" evidence="1">
    <location>
        <begin position="1"/>
        <end position="55"/>
    </location>
</feature>
<dbReference type="EMBL" id="JASSZA010000019">
    <property type="protein sequence ID" value="KAK2086972.1"/>
    <property type="molecule type" value="Genomic_DNA"/>
</dbReference>
<evidence type="ECO:0000256" key="1">
    <source>
        <dbReference type="SAM" id="MobiDB-lite"/>
    </source>
</evidence>
<evidence type="ECO:0000313" key="2">
    <source>
        <dbReference type="EMBL" id="KAK2086972.1"/>
    </source>
</evidence>
<accession>A0ABQ9TQB0</accession>
<proteinExistence type="predicted"/>
<gene>
    <name evidence="2" type="ORF">P7K49_032879</name>
</gene>
<comment type="caution">
    <text evidence="2">The sequence shown here is derived from an EMBL/GenBank/DDBJ whole genome shotgun (WGS) entry which is preliminary data.</text>
</comment>
<reference evidence="2 3" key="1">
    <citation type="submission" date="2023-05" db="EMBL/GenBank/DDBJ databases">
        <title>B98-5 Cell Line De Novo Hybrid Assembly: An Optical Mapping Approach.</title>
        <authorList>
            <person name="Kananen K."/>
            <person name="Auerbach J.A."/>
            <person name="Kautto E."/>
            <person name="Blachly J.S."/>
        </authorList>
    </citation>
    <scope>NUCLEOTIDE SEQUENCE [LARGE SCALE GENOMIC DNA]</scope>
    <source>
        <strain evidence="2">B95-8</strain>
        <tissue evidence="2">Cell line</tissue>
    </source>
</reference>
<feature type="region of interest" description="Disordered" evidence="1">
    <location>
        <begin position="278"/>
        <end position="301"/>
    </location>
</feature>
<protein>
    <submittedName>
        <fullName evidence="2">Uncharacterized protein</fullName>
    </submittedName>
</protein>
<dbReference type="Proteomes" id="UP001266305">
    <property type="component" value="Unassembled WGS sequence"/>
</dbReference>
<sequence>MGSRHPEALCSQPQRSPTHDHPGHTPHAGASRKLEQNPGPRKSRPQGNAHNRPEVGSVSLLCSGVARGLDAREQAQVQHRKVTWQPLVGTEDRSCELQAVPYRGHPARAPVPTLPCPWCEDQGDIMPSHGRSPLVDLVQLCPQLPYLYLQPGALSSCLIQDSAGVSQLRLVQRLDATHLGRHGQGEPGGLATGPAQIPGDWHAEQEDDSWGHRDSLCCSPHRHSRGSPCQRGTGTSHPRSPLLCHGPSGTIISHKLQLLAQQRPVLETKGRGFSRNLEQHSSWMEPVPFPGGPATPGHAAP</sequence>
<evidence type="ECO:0000313" key="3">
    <source>
        <dbReference type="Proteomes" id="UP001266305"/>
    </source>
</evidence>
<name>A0ABQ9TQB0_SAGOE</name>